<evidence type="ECO:0000256" key="1">
    <source>
        <dbReference type="SAM" id="Phobius"/>
    </source>
</evidence>
<accession>A0ABD5RAL6</accession>
<keyword evidence="3" id="KW-1185">Reference proteome</keyword>
<name>A0ABD5RAL6_9EURY</name>
<keyword evidence="1" id="KW-0472">Membrane</keyword>
<dbReference type="Proteomes" id="UP001596201">
    <property type="component" value="Unassembled WGS sequence"/>
</dbReference>
<dbReference type="InterPro" id="IPR046739">
    <property type="entry name" value="DUF6789"/>
</dbReference>
<dbReference type="EMBL" id="JBHSKX010000001">
    <property type="protein sequence ID" value="MFC5367022.1"/>
    <property type="molecule type" value="Genomic_DNA"/>
</dbReference>
<feature type="transmembrane region" description="Helical" evidence="1">
    <location>
        <begin position="126"/>
        <end position="149"/>
    </location>
</feature>
<dbReference type="Pfam" id="PF20587">
    <property type="entry name" value="DUF6789"/>
    <property type="match status" value="1"/>
</dbReference>
<feature type="transmembrane region" description="Helical" evidence="1">
    <location>
        <begin position="103"/>
        <end position="120"/>
    </location>
</feature>
<feature type="transmembrane region" description="Helical" evidence="1">
    <location>
        <begin position="70"/>
        <end position="91"/>
    </location>
</feature>
<keyword evidence="1" id="KW-1133">Transmembrane helix</keyword>
<proteinExistence type="predicted"/>
<comment type="caution">
    <text evidence="2">The sequence shown here is derived from an EMBL/GenBank/DDBJ whole genome shotgun (WGS) entry which is preliminary data.</text>
</comment>
<reference evidence="2 3" key="1">
    <citation type="journal article" date="2019" name="Int. J. Syst. Evol. Microbiol.">
        <title>The Global Catalogue of Microorganisms (GCM) 10K type strain sequencing project: providing services to taxonomists for standard genome sequencing and annotation.</title>
        <authorList>
            <consortium name="The Broad Institute Genomics Platform"/>
            <consortium name="The Broad Institute Genome Sequencing Center for Infectious Disease"/>
            <person name="Wu L."/>
            <person name="Ma J."/>
        </authorList>
    </citation>
    <scope>NUCLEOTIDE SEQUENCE [LARGE SCALE GENOMIC DNA]</scope>
    <source>
        <strain evidence="2 3">CGMCC 1.12237</strain>
    </source>
</reference>
<evidence type="ECO:0000313" key="3">
    <source>
        <dbReference type="Proteomes" id="UP001596201"/>
    </source>
</evidence>
<feature type="transmembrane region" description="Helical" evidence="1">
    <location>
        <begin position="23"/>
        <end position="50"/>
    </location>
</feature>
<evidence type="ECO:0000313" key="2">
    <source>
        <dbReference type="EMBL" id="MFC5367022.1"/>
    </source>
</evidence>
<dbReference type="RefSeq" id="WP_227231575.1">
    <property type="nucleotide sequence ID" value="NZ_JAJCVJ010000004.1"/>
</dbReference>
<gene>
    <name evidence="2" type="ORF">ACFPJ5_08720</name>
</gene>
<organism evidence="2 3">
    <name type="scientific">Salinirubrum litoreum</name>
    <dbReference type="NCBI Taxonomy" id="1126234"/>
    <lineage>
        <taxon>Archaea</taxon>
        <taxon>Methanobacteriati</taxon>
        <taxon>Methanobacteriota</taxon>
        <taxon>Stenosarchaea group</taxon>
        <taxon>Halobacteria</taxon>
        <taxon>Halobacteriales</taxon>
        <taxon>Haloferacaceae</taxon>
        <taxon>Salinirubrum</taxon>
    </lineage>
</organism>
<dbReference type="AlphaFoldDB" id="A0ABD5RAL6"/>
<sequence>MANSAEHATTTVQETGGIGVREIVTAVGAGFLGTVAMSPVLAVAWVLGIISPTAFEGLATIVGLGPSLSLGLFIFVGGGMTTLPLLFVALAMFMPGRTTTQKGIVFAGIVWSGWSIAFFTGQTGLLLLAFLVVGLLSHVVYGGVLGALYGRFASFPEYEV</sequence>
<keyword evidence="1" id="KW-0812">Transmembrane</keyword>
<protein>
    <submittedName>
        <fullName evidence="2">DUF6789 family protein</fullName>
    </submittedName>
</protein>